<keyword evidence="4" id="KW-0677">Repeat</keyword>
<feature type="domain" description="4Fe-4S ferredoxin-type" evidence="8">
    <location>
        <begin position="89"/>
        <end position="118"/>
    </location>
</feature>
<keyword evidence="2" id="KW-0004">4Fe-4S</keyword>
<dbReference type="Pfam" id="PF00037">
    <property type="entry name" value="Fer4"/>
    <property type="match status" value="3"/>
</dbReference>
<dbReference type="PROSITE" id="PS00198">
    <property type="entry name" value="4FE4S_FER_1"/>
    <property type="match status" value="3"/>
</dbReference>
<evidence type="ECO:0000313" key="10">
    <source>
        <dbReference type="Proteomes" id="UP000679213"/>
    </source>
</evidence>
<dbReference type="InterPro" id="IPR017896">
    <property type="entry name" value="4Fe4S_Fe-S-bd"/>
</dbReference>
<gene>
    <name evidence="9" type="ORF">MLAUSG7_0402</name>
</gene>
<dbReference type="SUPFAM" id="SSF54862">
    <property type="entry name" value="4Fe-4S ferredoxins"/>
    <property type="match status" value="1"/>
</dbReference>
<keyword evidence="3" id="KW-0479">Metal-binding</keyword>
<dbReference type="GO" id="GO:0051539">
    <property type="term" value="F:4 iron, 4 sulfur cluster binding"/>
    <property type="evidence" value="ECO:0007669"/>
    <property type="project" value="UniProtKB-KW"/>
</dbReference>
<evidence type="ECO:0000256" key="1">
    <source>
        <dbReference type="ARBA" id="ARBA00022448"/>
    </source>
</evidence>
<dbReference type="Proteomes" id="UP000679213">
    <property type="component" value="Chromosome I"/>
</dbReference>
<dbReference type="PANTHER" id="PTHR43687">
    <property type="entry name" value="ADENYLYLSULFATE REDUCTASE, BETA SUBUNIT"/>
    <property type="match status" value="1"/>
</dbReference>
<evidence type="ECO:0000256" key="2">
    <source>
        <dbReference type="ARBA" id="ARBA00022485"/>
    </source>
</evidence>
<dbReference type="GO" id="GO:0016491">
    <property type="term" value="F:oxidoreductase activity"/>
    <property type="evidence" value="ECO:0007669"/>
    <property type="project" value="UniProtKB-ARBA"/>
</dbReference>
<dbReference type="Pfam" id="PF13237">
    <property type="entry name" value="Fer4_10"/>
    <property type="match status" value="1"/>
</dbReference>
<feature type="domain" description="4Fe-4S ferredoxin-type" evidence="8">
    <location>
        <begin position="144"/>
        <end position="173"/>
    </location>
</feature>
<name>A0A8D6PXM3_9EURY</name>
<evidence type="ECO:0000256" key="4">
    <source>
        <dbReference type="ARBA" id="ARBA00022737"/>
    </source>
</evidence>
<dbReference type="KEGG" id="mesg:MLAUSG7_0402"/>
<proteinExistence type="predicted"/>
<keyword evidence="6" id="KW-0408">Iron</keyword>
<keyword evidence="1" id="KW-0813">Transport</keyword>
<evidence type="ECO:0000256" key="6">
    <source>
        <dbReference type="ARBA" id="ARBA00023004"/>
    </source>
</evidence>
<dbReference type="RefSeq" id="WP_214400303.1">
    <property type="nucleotide sequence ID" value="NZ_LR792632.1"/>
</dbReference>
<sequence length="208" mass="23408">MEEEFYKIIKGVGIIKNIIKMIYLSNKNKDIFSKPSKTKPIQLVECIGCGLCVSKCPTNAIKIFDFRETICSVCGTCLEICPNNAIIKDRFTIDESKCMKCGICVLFCPIPIIKKDIPKPKTPVILKDRCNSCGLCDCEAIDVLNKEIDPEKCKLCLKCIDRCPLQAILTPDEYVNSLVIKVDIDSCIFCRECEEVCPIRGNNEHREG</sequence>
<dbReference type="PANTHER" id="PTHR43687:SF6">
    <property type="entry name" value="L-ASPARTATE SEMIALDEHYDE SULFURTRANSFERASE IRON-SULFUR SUBUNIT"/>
    <property type="match status" value="1"/>
</dbReference>
<reference evidence="9 10" key="1">
    <citation type="submission" date="2020-04" db="EMBL/GenBank/DDBJ databases">
        <authorList>
            <consortium name="Genoscope - CEA"/>
            <person name="William W."/>
        </authorList>
    </citation>
    <scope>NUCLEOTIDE SEQUENCE [LARGE SCALE GENOMIC DNA]</scope>
    <source>
        <strain evidence="9 10">SG7</strain>
    </source>
</reference>
<dbReference type="PROSITE" id="PS51379">
    <property type="entry name" value="4FE4S_FER_2"/>
    <property type="match status" value="4"/>
</dbReference>
<dbReference type="Gene3D" id="3.30.70.20">
    <property type="match status" value="3"/>
</dbReference>
<dbReference type="InterPro" id="IPR017900">
    <property type="entry name" value="4Fe4S_Fe_S_CS"/>
</dbReference>
<feature type="domain" description="4Fe-4S ferredoxin-type" evidence="8">
    <location>
        <begin position="37"/>
        <end position="66"/>
    </location>
</feature>
<dbReference type="GeneID" id="65883213"/>
<accession>A0A8D6PXM3</accession>
<dbReference type="InterPro" id="IPR050572">
    <property type="entry name" value="Fe-S_Ferredoxin"/>
</dbReference>
<evidence type="ECO:0000313" key="9">
    <source>
        <dbReference type="EMBL" id="CAB3287810.1"/>
    </source>
</evidence>
<keyword evidence="10" id="KW-1185">Reference proteome</keyword>
<evidence type="ECO:0000259" key="8">
    <source>
        <dbReference type="PROSITE" id="PS51379"/>
    </source>
</evidence>
<evidence type="ECO:0000256" key="5">
    <source>
        <dbReference type="ARBA" id="ARBA00022982"/>
    </source>
</evidence>
<evidence type="ECO:0000256" key="3">
    <source>
        <dbReference type="ARBA" id="ARBA00022723"/>
    </source>
</evidence>
<protein>
    <submittedName>
        <fullName evidence="9">Polyferredoxin</fullName>
    </submittedName>
</protein>
<organism evidence="9 10">
    <name type="scientific">Methanocaldococcus lauensis</name>
    <dbReference type="NCBI Taxonomy" id="2546128"/>
    <lineage>
        <taxon>Archaea</taxon>
        <taxon>Methanobacteriati</taxon>
        <taxon>Methanobacteriota</taxon>
        <taxon>Methanomada group</taxon>
        <taxon>Methanococci</taxon>
        <taxon>Methanococcales</taxon>
        <taxon>Methanocaldococcaceae</taxon>
        <taxon>Methanocaldococcus</taxon>
    </lineage>
</organism>
<evidence type="ECO:0000256" key="7">
    <source>
        <dbReference type="ARBA" id="ARBA00023014"/>
    </source>
</evidence>
<feature type="domain" description="4Fe-4S ferredoxin-type" evidence="8">
    <location>
        <begin position="178"/>
        <end position="208"/>
    </location>
</feature>
<dbReference type="EMBL" id="LR792632">
    <property type="protein sequence ID" value="CAB3287810.1"/>
    <property type="molecule type" value="Genomic_DNA"/>
</dbReference>
<dbReference type="AlphaFoldDB" id="A0A8D6PXM3"/>
<dbReference type="GO" id="GO:0046872">
    <property type="term" value="F:metal ion binding"/>
    <property type="evidence" value="ECO:0007669"/>
    <property type="project" value="UniProtKB-KW"/>
</dbReference>
<keyword evidence="7" id="KW-0411">Iron-sulfur</keyword>
<keyword evidence="5" id="KW-0249">Electron transport</keyword>